<evidence type="ECO:0000313" key="4">
    <source>
        <dbReference type="Proteomes" id="UP000483078"/>
    </source>
</evidence>
<dbReference type="InterPro" id="IPR025282">
    <property type="entry name" value="DUF4214"/>
</dbReference>
<dbReference type="PROSITE" id="PS00330">
    <property type="entry name" value="HEMOLYSIN_CALCIUM"/>
    <property type="match status" value="6"/>
</dbReference>
<dbReference type="InterPro" id="IPR018247">
    <property type="entry name" value="EF_Hand_1_Ca_BS"/>
</dbReference>
<sequence length="1688" mass="169046">MPINASADLTVNQQITAIYVAYYDRAPDPAGLQFWVDQHESGRSLAQIATDFSGAAETKDKYAYFSTPALVSADAFITGVYSNLFGRTPDSAGLDFWSDQLESGSTPVGEIILAILEGAQDVAGGDDDKSTVMNKINAGLDWAESAAEAGIGVSGDPIAEEVDGKVVIHNQDAFDSATNLLNGIDGTAASLTDAKAETDTFIADEEAKEEVGDTFTLTENADTGASFTGGAKNDTFVATNKTLTAGDNLDGKGGEDKLSLSITETGSDLTIASVVAAGIETIDVKNYTTSKDETINLAQFTGVQNLNVTGSTAAANNADTFFTSVGAIVDAEMSDGGGNLSITYKDAAVAGTSDEMTLTLGGQTDGTFSVGAATAGGIETLNVVSGSSANTVNITDASGGADVMTSVVVTGDQDLETTIDADALTSVDASAMTGMIDVTTNEANDMTITGGAGDDVVTFSGDNFDADDTVDGGAGDDTLEIASTVGAATALAGVSNVETLKMVGAKNVTLAADANVMSFDFTDAATNKLTLNSGVTSAVSVELGETGSDEVVNTADVALTVDGTAKALDAVGKITGGSTATDTLNVTADTDGDAAIDLTAHNVTNVDAINVLDGGDGDDAGDDVSITTGAYATALTIDASALDAASKDDDSDGDIDNDDASAEILTVDGSAATAALTITGGAAGDTITTGTKNDTVDGGAGNDTITSTDGNDNLSGGVGDDTFKMGANLTKDDTIDGGDGDDTITVSSISADALTNVTNVETLGLTGDGSSASLSSNLSFTAVDMSLDSHDQSLTLASGYTNDTTVDVDAGDTVVNNADVALTVNASAADLESGDSTTITGSSSATNDSMNITATGETVATNGRITNVNSITVVDGGDDASGSSARGDDITIDLASYATALTIDASALDTGTTDADSDGKTGDETDAEQLTITGTATQNLNVTGGAADDTIIGSSDGTDGDVLNGGAGDDTFTMADNLSYKDTVDGGDGDDTLTVSTDQNDINFMNVSNVETMEIDKGSSSTNNLGSYFNASGISTVKLDGSHKSTISAAGTTGNVTYIARGAQNEDITAGIGDDTFEFSGSRLTAADAIDGGDGADQVLLDNSSAAVTATVGLKDVTNVETFTVKSADGGDDSTAEAISLTFDGESEAGIDTDNSTDDTDVRYTVDMSVLTDSNDTATVDASDIGDFDYSFEITGGAGDDTLTGSAGADAIAGGAGADTIKGGVGADDLTGGAGADSFEFDEGDSTSAKTTTVTDFTAGTDNLTINLVAGGNVNAVDGGDATSTVNGLTLLSSKEGEYFFNTGDKQFVMDLDGNGLIQSSDLIINMTDETGINDDDVNMNVTIGTNNYDVTTGDGDDNVTLAGARTSTLSLGNGDNTITTTATSDLKGATISGLDNLVLKEGATLTVKGELLDGKTVSVNEAATGTTTLDIDVTSGDTVDFSNLTFTADGVEDFDDGQDVIDIDGAGGAENITGTSIADTIDGGAGNDTIKGGEGGDTINGGAGADTIKLAEDTAANDTVVLADEGTVDSISDFDEGASKDQLDIDVSAFNSNSLSDSTGTTLVAGTTAGFIDYTVGSTSSADATGLNILHVTDTTGINSIADVNTALGTNKLTLNGGGTGFTGTEGLVTAFYDADDEQMVLGYLEDADSATGGEFDGTNSTFVEIATVGMTATEYGNLDSTNFDFI</sequence>
<organism evidence="3 4">
    <name type="scientific">Sediminimonas qiaohouensis</name>
    <dbReference type="NCBI Taxonomy" id="552061"/>
    <lineage>
        <taxon>Bacteria</taxon>
        <taxon>Pseudomonadati</taxon>
        <taxon>Pseudomonadota</taxon>
        <taxon>Alphaproteobacteria</taxon>
        <taxon>Rhodobacterales</taxon>
        <taxon>Roseobacteraceae</taxon>
        <taxon>Sediminimonas</taxon>
    </lineage>
</organism>
<dbReference type="PROSITE" id="PS00018">
    <property type="entry name" value="EF_HAND_1"/>
    <property type="match status" value="1"/>
</dbReference>
<dbReference type="Pfam" id="PF00353">
    <property type="entry name" value="HemolysinCabind"/>
    <property type="match status" value="7"/>
</dbReference>
<proteinExistence type="predicted"/>
<dbReference type="PRINTS" id="PR00313">
    <property type="entry name" value="CABNDNGRPT"/>
</dbReference>
<feature type="region of interest" description="Disordered" evidence="1">
    <location>
        <begin position="698"/>
        <end position="717"/>
    </location>
</feature>
<dbReference type="SUPFAM" id="SSF51120">
    <property type="entry name" value="beta-Roll"/>
    <property type="match status" value="2"/>
</dbReference>
<dbReference type="Pfam" id="PF13946">
    <property type="entry name" value="DUF4214"/>
    <property type="match status" value="2"/>
</dbReference>
<evidence type="ECO:0000259" key="2">
    <source>
        <dbReference type="Pfam" id="PF13946"/>
    </source>
</evidence>
<protein>
    <submittedName>
        <fullName evidence="3">DUF4214 domain-containing protein</fullName>
    </submittedName>
</protein>
<reference evidence="3 4" key="1">
    <citation type="submission" date="2019-06" db="EMBL/GenBank/DDBJ databases">
        <title>Enrichment of Autotrophic Halophilic Microorganisms from Red Sea Brine Pool Using Microbial Electrosynthesis System.</title>
        <authorList>
            <person name="Alqahtani M.F."/>
            <person name="Bajracharya S."/>
            <person name="Katuri K.P."/>
            <person name="Ali M."/>
            <person name="Saikaly P.E."/>
        </authorList>
    </citation>
    <scope>NUCLEOTIDE SEQUENCE [LARGE SCALE GENOMIC DNA]</scope>
    <source>
        <strain evidence="3">MES6</strain>
    </source>
</reference>
<dbReference type="GO" id="GO:0005509">
    <property type="term" value="F:calcium ion binding"/>
    <property type="evidence" value="ECO:0007669"/>
    <property type="project" value="InterPro"/>
</dbReference>
<feature type="compositionally biased region" description="Polar residues" evidence="1">
    <location>
        <begin position="703"/>
        <end position="714"/>
    </location>
</feature>
<dbReference type="Gene3D" id="2.150.10.10">
    <property type="entry name" value="Serralysin-like metalloprotease, C-terminal"/>
    <property type="match status" value="3"/>
</dbReference>
<dbReference type="InterPro" id="IPR001343">
    <property type="entry name" value="Hemolysn_Ca-bd"/>
</dbReference>
<evidence type="ECO:0000256" key="1">
    <source>
        <dbReference type="SAM" id="MobiDB-lite"/>
    </source>
</evidence>
<gene>
    <name evidence="3" type="ORF">FH759_15435</name>
</gene>
<dbReference type="EMBL" id="VENJ01000036">
    <property type="protein sequence ID" value="MTJ06059.1"/>
    <property type="molecule type" value="Genomic_DNA"/>
</dbReference>
<accession>A0A7C9LN48</accession>
<dbReference type="InterPro" id="IPR018511">
    <property type="entry name" value="Hemolysin-typ_Ca-bd_CS"/>
</dbReference>
<name>A0A7C9LN48_9RHOB</name>
<evidence type="ECO:0000313" key="3">
    <source>
        <dbReference type="EMBL" id="MTJ06059.1"/>
    </source>
</evidence>
<dbReference type="RefSeq" id="WP_273251361.1">
    <property type="nucleotide sequence ID" value="NZ_VENJ01000036.1"/>
</dbReference>
<dbReference type="InterPro" id="IPR011049">
    <property type="entry name" value="Serralysin-like_metalloprot_C"/>
</dbReference>
<comment type="caution">
    <text evidence="3">The sequence shown here is derived from an EMBL/GenBank/DDBJ whole genome shotgun (WGS) entry which is preliminary data.</text>
</comment>
<dbReference type="Proteomes" id="UP000483078">
    <property type="component" value="Unassembled WGS sequence"/>
</dbReference>
<feature type="domain" description="DUF4214" evidence="2">
    <location>
        <begin position="7"/>
        <end position="61"/>
    </location>
</feature>
<feature type="domain" description="DUF4214" evidence="2">
    <location>
        <begin position="71"/>
        <end position="118"/>
    </location>
</feature>